<keyword evidence="1 4" id="KW-0378">Hydrolase</keyword>
<protein>
    <submittedName>
        <fullName evidence="4">Glycoside hydrolase family 18 protein</fullName>
    </submittedName>
</protein>
<evidence type="ECO:0000313" key="4">
    <source>
        <dbReference type="EMBL" id="UPV76805.1"/>
    </source>
</evidence>
<dbReference type="GO" id="GO:0004553">
    <property type="term" value="F:hydrolase activity, hydrolyzing O-glycosyl compounds"/>
    <property type="evidence" value="ECO:0007669"/>
    <property type="project" value="InterPro"/>
</dbReference>
<dbReference type="InterPro" id="IPR001579">
    <property type="entry name" value="Glyco_hydro_18_chit_AS"/>
</dbReference>
<dbReference type="InterPro" id="IPR001223">
    <property type="entry name" value="Glyco_hydro18_cat"/>
</dbReference>
<organism evidence="4 5">
    <name type="scientific">Halorussus limi</name>
    <dbReference type="NCBI Taxonomy" id="2938695"/>
    <lineage>
        <taxon>Archaea</taxon>
        <taxon>Methanobacteriati</taxon>
        <taxon>Methanobacteriota</taxon>
        <taxon>Stenosarchaea group</taxon>
        <taxon>Halobacteria</taxon>
        <taxon>Halobacteriales</taxon>
        <taxon>Haladaptataceae</taxon>
        <taxon>Halorussus</taxon>
    </lineage>
</organism>
<dbReference type="InterPro" id="IPR050314">
    <property type="entry name" value="Glycosyl_Hydrlase_18"/>
</dbReference>
<name>A0A8U0I0B3_9EURY</name>
<dbReference type="Proteomes" id="UP000830729">
    <property type="component" value="Plasmid unnamed2"/>
</dbReference>
<geneLocation type="plasmid" evidence="4 5">
    <name>unnamed2</name>
</geneLocation>
<dbReference type="PANTHER" id="PTHR11177:SF317">
    <property type="entry name" value="CHITINASE 12-RELATED"/>
    <property type="match status" value="1"/>
</dbReference>
<dbReference type="AlphaFoldDB" id="A0A8U0I0B3"/>
<dbReference type="InterPro" id="IPR006311">
    <property type="entry name" value="TAT_signal"/>
</dbReference>
<dbReference type="EMBL" id="CP096661">
    <property type="protein sequence ID" value="UPV76805.1"/>
    <property type="molecule type" value="Genomic_DNA"/>
</dbReference>
<keyword evidence="5" id="KW-1185">Reference proteome</keyword>
<dbReference type="SUPFAM" id="SSF54556">
    <property type="entry name" value="Chitinase insertion domain"/>
    <property type="match status" value="1"/>
</dbReference>
<dbReference type="PROSITE" id="PS51910">
    <property type="entry name" value="GH18_2"/>
    <property type="match status" value="1"/>
</dbReference>
<dbReference type="KEGG" id="halx:M0R89_20265"/>
<dbReference type="InterPro" id="IPR017853">
    <property type="entry name" value="GH"/>
</dbReference>
<dbReference type="CDD" id="cd06548">
    <property type="entry name" value="GH18_chitinase"/>
    <property type="match status" value="1"/>
</dbReference>
<dbReference type="PROSITE" id="PS51318">
    <property type="entry name" value="TAT"/>
    <property type="match status" value="1"/>
</dbReference>
<dbReference type="SUPFAM" id="SSF51445">
    <property type="entry name" value="(Trans)glycosidases"/>
    <property type="match status" value="1"/>
</dbReference>
<dbReference type="InterPro" id="IPR011583">
    <property type="entry name" value="Chitinase_II/V-like_cat"/>
</dbReference>
<evidence type="ECO:0000256" key="1">
    <source>
        <dbReference type="ARBA" id="ARBA00022801"/>
    </source>
</evidence>
<reference evidence="4 5" key="1">
    <citation type="submission" date="2022-04" db="EMBL/GenBank/DDBJ databases">
        <title>Diverse halophilic archaea isolated from saline environments.</title>
        <authorList>
            <person name="Cui H.-L."/>
        </authorList>
    </citation>
    <scope>NUCLEOTIDE SEQUENCE [LARGE SCALE GENOMIC DNA]</scope>
    <source>
        <strain evidence="4 5">XZYJT49</strain>
        <plasmid evidence="4 5">unnamed2</plasmid>
    </source>
</reference>
<keyword evidence="4" id="KW-0614">Plasmid</keyword>
<accession>A0A8U0I0B3</accession>
<dbReference type="Gene3D" id="3.20.20.80">
    <property type="entry name" value="Glycosidases"/>
    <property type="match status" value="1"/>
</dbReference>
<dbReference type="PROSITE" id="PS01095">
    <property type="entry name" value="GH18_1"/>
    <property type="match status" value="1"/>
</dbReference>
<dbReference type="PANTHER" id="PTHR11177">
    <property type="entry name" value="CHITINASE"/>
    <property type="match status" value="1"/>
</dbReference>
<dbReference type="GO" id="GO:0005975">
    <property type="term" value="P:carbohydrate metabolic process"/>
    <property type="evidence" value="ECO:0007669"/>
    <property type="project" value="InterPro"/>
</dbReference>
<sequence>MSEQKVSNQRRKFMKRTGALAALSTVGGVAGASSGSSESGPSSGKRVVGYYPSWAGDYSPRDVPYDKLTHLNYAFLEPKSTGEVKLAVNGDAAPELLDEFRAVTHEQPDTSFVFSIQAEWYSGRFSDAALTAERRERFARTAIELVREYNFDGIDIDWEYPDGTIRESDPHNLTLLLREIRRQLDAAEQEDGQRYELSMAASANPSIIDTQEVGAFSDDVDYLNVMNYDFHGTWDDRTHFNAPLYPVPDAPNAKPSFTADHAMRYWAGKPIAKRKLTFGLPFYGRTFESVQNEHADDHGLFQPFEGGSARSFGDIAENVRHGTDYEYHWHPEARVPWLYSEADDVFISYDDRHSVKEKTKYTVDNGFGGMMCWELSQDPDNVLLETIDRHISHP</sequence>
<evidence type="ECO:0000259" key="3">
    <source>
        <dbReference type="PROSITE" id="PS51910"/>
    </source>
</evidence>
<dbReference type="GeneID" id="72187586"/>
<gene>
    <name evidence="4" type="ORF">M0R89_20265</name>
</gene>
<dbReference type="RefSeq" id="WP_248652838.1">
    <property type="nucleotide sequence ID" value="NZ_CP096661.1"/>
</dbReference>
<keyword evidence="2" id="KW-0326">Glycosidase</keyword>
<feature type="domain" description="GH18" evidence="3">
    <location>
        <begin position="45"/>
        <end position="394"/>
    </location>
</feature>
<dbReference type="Pfam" id="PF00704">
    <property type="entry name" value="Glyco_hydro_18"/>
    <property type="match status" value="1"/>
</dbReference>
<evidence type="ECO:0000256" key="2">
    <source>
        <dbReference type="ARBA" id="ARBA00023295"/>
    </source>
</evidence>
<dbReference type="GO" id="GO:0008061">
    <property type="term" value="F:chitin binding"/>
    <property type="evidence" value="ECO:0007669"/>
    <property type="project" value="InterPro"/>
</dbReference>
<dbReference type="InterPro" id="IPR029070">
    <property type="entry name" value="Chitinase_insertion_sf"/>
</dbReference>
<proteinExistence type="predicted"/>
<dbReference type="Gene3D" id="3.10.50.10">
    <property type="match status" value="1"/>
</dbReference>
<evidence type="ECO:0000313" key="5">
    <source>
        <dbReference type="Proteomes" id="UP000830729"/>
    </source>
</evidence>
<dbReference type="SMART" id="SM00636">
    <property type="entry name" value="Glyco_18"/>
    <property type="match status" value="1"/>
</dbReference>